<dbReference type="Pfam" id="PF04437">
    <property type="entry name" value="RINT1_TIP1"/>
    <property type="match status" value="1"/>
</dbReference>
<dbReference type="Gene3D" id="1.20.58.670">
    <property type="entry name" value="Dsl1p vesicle tethering complex, Tip20p subunit, domain D"/>
    <property type="match status" value="1"/>
</dbReference>
<dbReference type="PANTHER" id="PTHR13520:SF0">
    <property type="entry name" value="RAD50-INTERACTING PROTEIN 1"/>
    <property type="match status" value="1"/>
</dbReference>
<comment type="caution">
    <text evidence="1">The sequence shown here is derived from an EMBL/GenBank/DDBJ whole genome shotgun (WGS) entry which is preliminary data.</text>
</comment>
<dbReference type="AlphaFoldDB" id="A0AA88D318"/>
<dbReference type="Proteomes" id="UP001187192">
    <property type="component" value="Unassembled WGS sequence"/>
</dbReference>
<dbReference type="GO" id="GO:0006888">
    <property type="term" value="P:endoplasmic reticulum to Golgi vesicle-mediated transport"/>
    <property type="evidence" value="ECO:0007669"/>
    <property type="project" value="InterPro"/>
</dbReference>
<evidence type="ECO:0008006" key="3">
    <source>
        <dbReference type="Google" id="ProtNLM"/>
    </source>
</evidence>
<keyword evidence="2" id="KW-1185">Reference proteome</keyword>
<gene>
    <name evidence="1" type="ORF">TIFTF001_009975</name>
</gene>
<dbReference type="GO" id="GO:0060628">
    <property type="term" value="P:regulation of ER to Golgi vesicle-mediated transport"/>
    <property type="evidence" value="ECO:0007669"/>
    <property type="project" value="TreeGrafter"/>
</dbReference>
<protein>
    <recommendedName>
        <fullName evidence="3">RINT1-like protein MAG2L</fullName>
    </recommendedName>
</protein>
<dbReference type="EMBL" id="BTGU01000011">
    <property type="protein sequence ID" value="GMN40751.1"/>
    <property type="molecule type" value="Genomic_DNA"/>
</dbReference>
<evidence type="ECO:0000313" key="1">
    <source>
        <dbReference type="EMBL" id="GMN40751.1"/>
    </source>
</evidence>
<dbReference type="PANTHER" id="PTHR13520">
    <property type="entry name" value="RAD50-INTERACTING PROTEIN 1 RINT-1"/>
    <property type="match status" value="1"/>
</dbReference>
<name>A0AA88D318_FICCA</name>
<dbReference type="GO" id="GO:0006890">
    <property type="term" value="P:retrograde vesicle-mediated transport, Golgi to endoplasmic reticulum"/>
    <property type="evidence" value="ECO:0007669"/>
    <property type="project" value="InterPro"/>
</dbReference>
<dbReference type="PROSITE" id="PS51386">
    <property type="entry name" value="RINT1_TIP20"/>
    <property type="match status" value="1"/>
</dbReference>
<dbReference type="InterPro" id="IPR007528">
    <property type="entry name" value="RINT1_Tip20"/>
</dbReference>
<proteinExistence type="predicted"/>
<dbReference type="GO" id="GO:0070939">
    <property type="term" value="C:Dsl1/NZR complex"/>
    <property type="evidence" value="ECO:0007669"/>
    <property type="project" value="InterPro"/>
</dbReference>
<dbReference type="InterPro" id="IPR042044">
    <property type="entry name" value="EXOC6PINT-1/Sec15/Tip20_C_dom2"/>
</dbReference>
<evidence type="ECO:0000313" key="2">
    <source>
        <dbReference type="Proteomes" id="UP001187192"/>
    </source>
</evidence>
<accession>A0AA88D318</accession>
<sequence length="754" mass="86437">MGTPALPKNSDLSSEQLRFLDRHFGASDEDLHLHLLLHKAPNLLTVLHSQCSDLDSDLLRLQARLARCCVSWIPRSFAAKSAAHSLGLRLQNLSLATSPHVIGSKRFHGVLGQELPQLAQKVLRIEELRSYLETTLQLEALVGDLEDAVFCFLSCQTGNMFPAKLSNSLPSNVSGTKNEKLLQAIKAMNIIEDMLVDLLGRQPRWHRLLKTVDARVDKTLAVLRPQVTADHRALLVSLGWPPKLSTSEMQKGRISDLLNPLVIMQGQRNCEIRLWAIDELVSPIASRMEYHFSKWVDQPEFMFALTYKITRSFIAGIDDVLQPLIDQARLVSCSATEAWVSAMVQTLSRFLETRMFSVLAEKYKQMEMKSEVIPLWLHLIDLTLTFDKQMQSLVSLGTCNFLMESEITLSRGISLLTIFCDRPEWLKIWAKIELKNACKKLKMDLQDERSWGVDEKHQTGLHFESESEHYLLSTREDHKAPPVAESALKIAWEIIERCQSMPAISPHVKFIRSTATKFLWYFFKVLLLRRRGTVIPPENFNDDALSRICVLINAARYMEFRLRQWSDDVDFLEMKVAESDCGNHGKDACIDKSSFFDEEIKSLSELETNWLMDIIAVILRQFETLSWEYIKQAKHLEEEKEGNVEALVGVDLAVTADFVEALDALRSQLHALKMSLNPKDFSDLWRSVAEGLDQFIFFSNIFTEMQFYNDRIDQFETDIHALFLVFEPFCVRPEAFFPNIREGLKLLKVNKRKS</sequence>
<reference evidence="1" key="1">
    <citation type="submission" date="2023-07" db="EMBL/GenBank/DDBJ databases">
        <title>draft genome sequence of fig (Ficus carica).</title>
        <authorList>
            <person name="Takahashi T."/>
            <person name="Nishimura K."/>
        </authorList>
    </citation>
    <scope>NUCLEOTIDE SEQUENCE</scope>
</reference>
<organism evidence="1 2">
    <name type="scientific">Ficus carica</name>
    <name type="common">Common fig</name>
    <dbReference type="NCBI Taxonomy" id="3494"/>
    <lineage>
        <taxon>Eukaryota</taxon>
        <taxon>Viridiplantae</taxon>
        <taxon>Streptophyta</taxon>
        <taxon>Embryophyta</taxon>
        <taxon>Tracheophyta</taxon>
        <taxon>Spermatophyta</taxon>
        <taxon>Magnoliopsida</taxon>
        <taxon>eudicotyledons</taxon>
        <taxon>Gunneridae</taxon>
        <taxon>Pentapetalae</taxon>
        <taxon>rosids</taxon>
        <taxon>fabids</taxon>
        <taxon>Rosales</taxon>
        <taxon>Moraceae</taxon>
        <taxon>Ficeae</taxon>
        <taxon>Ficus</taxon>
    </lineage>
</organism>